<name>A0A915IFS4_ROMCU</name>
<keyword evidence="1" id="KW-1185">Reference proteome</keyword>
<sequence>MMNWNDRKKWIQEHTNLGAQLSEAEDIFRAEHFFATKFKTQQNGYFSAAYHVQRSTQLKKSSGNQVLISRDSQIRVTRVPGAKFVQDYINESKSEKSVTSSYEKSGQAPATAKKKSGVCFEISCANKSKSFSPKTTPGQTLSVHLTYYNINDK</sequence>
<dbReference type="WBParaSite" id="nRc.2.0.1.t12658-RA">
    <property type="protein sequence ID" value="nRc.2.0.1.t12658-RA"/>
    <property type="gene ID" value="nRc.2.0.1.g12658"/>
</dbReference>
<evidence type="ECO:0000313" key="1">
    <source>
        <dbReference type="Proteomes" id="UP000887565"/>
    </source>
</evidence>
<accession>A0A915IFS4</accession>
<proteinExistence type="predicted"/>
<dbReference type="Proteomes" id="UP000887565">
    <property type="component" value="Unplaced"/>
</dbReference>
<organism evidence="1 2">
    <name type="scientific">Romanomermis culicivorax</name>
    <name type="common">Nematode worm</name>
    <dbReference type="NCBI Taxonomy" id="13658"/>
    <lineage>
        <taxon>Eukaryota</taxon>
        <taxon>Metazoa</taxon>
        <taxon>Ecdysozoa</taxon>
        <taxon>Nematoda</taxon>
        <taxon>Enoplea</taxon>
        <taxon>Dorylaimia</taxon>
        <taxon>Mermithida</taxon>
        <taxon>Mermithoidea</taxon>
        <taxon>Mermithidae</taxon>
        <taxon>Romanomermis</taxon>
    </lineage>
</organism>
<reference evidence="2" key="1">
    <citation type="submission" date="2022-11" db="UniProtKB">
        <authorList>
            <consortium name="WormBaseParasite"/>
        </authorList>
    </citation>
    <scope>IDENTIFICATION</scope>
</reference>
<dbReference type="AlphaFoldDB" id="A0A915IFS4"/>
<protein>
    <submittedName>
        <fullName evidence="2">Uncharacterized protein</fullName>
    </submittedName>
</protein>
<evidence type="ECO:0000313" key="2">
    <source>
        <dbReference type="WBParaSite" id="nRc.2.0.1.t12658-RA"/>
    </source>
</evidence>